<evidence type="ECO:0000313" key="3">
    <source>
        <dbReference type="EMBL" id="ODR49811.1"/>
    </source>
</evidence>
<organism evidence="2 4">
    <name type="scientific">Eisenbergiella tayi</name>
    <dbReference type="NCBI Taxonomy" id="1432052"/>
    <lineage>
        <taxon>Bacteria</taxon>
        <taxon>Bacillati</taxon>
        <taxon>Bacillota</taxon>
        <taxon>Clostridia</taxon>
        <taxon>Lachnospirales</taxon>
        <taxon>Lachnospiraceae</taxon>
        <taxon>Eisenbergiella</taxon>
    </lineage>
</organism>
<dbReference type="Proteomes" id="UP000094869">
    <property type="component" value="Unassembled WGS sequence"/>
</dbReference>
<dbReference type="EMBL" id="MEHD01000036">
    <property type="protein sequence ID" value="ODR49811.1"/>
    <property type="molecule type" value="Genomic_DNA"/>
</dbReference>
<reference evidence="3 5" key="1">
    <citation type="submission" date="2016-08" db="EMBL/GenBank/DDBJ databases">
        <title>Characterization of Isolates of Eisenbergiella tayi Derived from Blood Cultures, Using Whole Genome Sequencing.</title>
        <authorList>
            <person name="Bernier A.-M."/>
            <person name="Burdz T."/>
            <person name="Wiebe D."/>
            <person name="Bernard K."/>
        </authorList>
    </citation>
    <scope>NUCLEOTIDE SEQUENCE [LARGE SCALE GENOMIC DNA]</scope>
    <source>
        <strain evidence="3 5">NML120146</strain>
    </source>
</reference>
<keyword evidence="1" id="KW-0732">Signal</keyword>
<dbReference type="CDD" id="cd13580">
    <property type="entry name" value="PBP2_AlgQ_like_1"/>
    <property type="match status" value="1"/>
</dbReference>
<dbReference type="InterPro" id="IPR006059">
    <property type="entry name" value="SBP"/>
</dbReference>
<evidence type="ECO:0000313" key="4">
    <source>
        <dbReference type="Proteomes" id="UP000094271"/>
    </source>
</evidence>
<reference evidence="2 4" key="2">
    <citation type="submission" date="2016-08" db="EMBL/GenBank/DDBJ databases">
        <authorList>
            <person name="Seilhamer J.J."/>
        </authorList>
    </citation>
    <scope>NUCLEOTIDE SEQUENCE [LARGE SCALE GENOMIC DNA]</scope>
    <source>
        <strain evidence="2 4">NML150140-1</strain>
    </source>
</reference>
<dbReference type="RefSeq" id="WP_069410836.1">
    <property type="nucleotide sequence ID" value="NZ_JAQCZP010000003.1"/>
</dbReference>
<name>A0A1E3UCA9_9FIRM</name>
<dbReference type="PROSITE" id="PS51257">
    <property type="entry name" value="PROKAR_LIPOPROTEIN"/>
    <property type="match status" value="1"/>
</dbReference>
<evidence type="ECO:0008006" key="6">
    <source>
        <dbReference type="Google" id="ProtNLM"/>
    </source>
</evidence>
<dbReference type="AlphaFoldDB" id="A0A1E3UCA9"/>
<dbReference type="SUPFAM" id="SSF53850">
    <property type="entry name" value="Periplasmic binding protein-like II"/>
    <property type="match status" value="1"/>
</dbReference>
<dbReference type="PANTHER" id="PTHR43649">
    <property type="entry name" value="ARABINOSE-BINDING PROTEIN-RELATED"/>
    <property type="match status" value="1"/>
</dbReference>
<dbReference type="Proteomes" id="UP000094271">
    <property type="component" value="Unassembled WGS sequence"/>
</dbReference>
<dbReference type="OrthoDB" id="2644263at2"/>
<keyword evidence="5" id="KW-1185">Reference proteome</keyword>
<proteinExistence type="predicted"/>
<sequence>MLRKKILSISLAGFIIASVLLGCGSSTVVPEGTEKGLNEAASGAEEIPEESKNAAAGFEAGEWRRYSPAISAEFGMEHDINSDAFTAMANAGEPYDNNRWIQMFRDEVGIECSYKLISPNAEDYQQKLVLAMTSGDLPDIFHVNDLALYKQMVDAGVIADLTDVYEREANPTLKSIVEGEGTGFIDNFKFDGKLYCIPGKMPSTNGYSYLWIRKDWLDKLGLEIPKTMDDVMEVARAFVEQDPDGNGKDDTLGLSIDENYTVFGSMGIFWAYGGQAAGKKFWSKLEDGTVGYSMVQPEMKGGLKWLQEMYVQGLLNPEFSTQSFTDIGPMIANNSLGMFYGCHWYAGQINGVKSEIPDAEWIPILAPGTDGNPAPVYASVDMNGIYCVRADYEHPEALIAMFNAYTEKLFGEKNDFENYFACKENGNLWQSGPIHMLDADVDIEPFREMKKAMDEGTLDTLTGVGGSYWKYIQEGDLSYKLMFGPEGSCFELVDATYPDIFTWNSYQGAPTPTQSERWSSMQEIIDTSYIKMITGEEDVDEGFDKMVSDWMAAGGDKVTEEVNAIVAGK</sequence>
<accession>A0A1E3UCA9</accession>
<feature type="chain" id="PRO_5038331810" description="Lipoprotein LipO" evidence="1">
    <location>
        <begin position="23"/>
        <end position="569"/>
    </location>
</feature>
<dbReference type="Gene3D" id="3.40.190.10">
    <property type="entry name" value="Periplasmic binding protein-like II"/>
    <property type="match status" value="2"/>
</dbReference>
<dbReference type="EMBL" id="MEHA01000021">
    <property type="protein sequence ID" value="ODR47035.1"/>
    <property type="molecule type" value="Genomic_DNA"/>
</dbReference>
<evidence type="ECO:0000256" key="1">
    <source>
        <dbReference type="SAM" id="SignalP"/>
    </source>
</evidence>
<evidence type="ECO:0000313" key="5">
    <source>
        <dbReference type="Proteomes" id="UP000094869"/>
    </source>
</evidence>
<dbReference type="Pfam" id="PF01547">
    <property type="entry name" value="SBP_bac_1"/>
    <property type="match status" value="1"/>
</dbReference>
<dbReference type="PANTHER" id="PTHR43649:SF12">
    <property type="entry name" value="DIACETYLCHITOBIOSE BINDING PROTEIN DASA"/>
    <property type="match status" value="1"/>
</dbReference>
<evidence type="ECO:0000313" key="2">
    <source>
        <dbReference type="EMBL" id="ODR47035.1"/>
    </source>
</evidence>
<comment type="caution">
    <text evidence="2">The sequence shown here is derived from an EMBL/GenBank/DDBJ whole genome shotgun (WGS) entry which is preliminary data.</text>
</comment>
<gene>
    <name evidence="2" type="ORF">BEI59_23745</name>
    <name evidence="3" type="ORF">BEI63_22050</name>
</gene>
<feature type="signal peptide" evidence="1">
    <location>
        <begin position="1"/>
        <end position="22"/>
    </location>
</feature>
<dbReference type="InterPro" id="IPR050490">
    <property type="entry name" value="Bact_solute-bd_prot1"/>
</dbReference>
<protein>
    <recommendedName>
        <fullName evidence="6">Lipoprotein LipO</fullName>
    </recommendedName>
</protein>